<reference evidence="1" key="2">
    <citation type="journal article" date="2015" name="Data Brief">
        <title>Shoot transcriptome of the giant reed, Arundo donax.</title>
        <authorList>
            <person name="Barrero R.A."/>
            <person name="Guerrero F.D."/>
            <person name="Moolhuijzen P."/>
            <person name="Goolsby J.A."/>
            <person name="Tidwell J."/>
            <person name="Bellgard S.E."/>
            <person name="Bellgard M.I."/>
        </authorList>
    </citation>
    <scope>NUCLEOTIDE SEQUENCE</scope>
    <source>
        <tissue evidence="1">Shoot tissue taken approximately 20 cm above the soil surface</tissue>
    </source>
</reference>
<protein>
    <submittedName>
        <fullName evidence="1">Uncharacterized protein</fullName>
    </submittedName>
</protein>
<proteinExistence type="predicted"/>
<sequence>MLNFCSLIFKIKIYMSSYSFSLILHLSSLAVLE</sequence>
<accession>A0A0A8YVB8</accession>
<dbReference type="AlphaFoldDB" id="A0A0A8YVB8"/>
<evidence type="ECO:0000313" key="1">
    <source>
        <dbReference type="EMBL" id="JAD30536.1"/>
    </source>
</evidence>
<reference evidence="1" key="1">
    <citation type="submission" date="2014-09" db="EMBL/GenBank/DDBJ databases">
        <authorList>
            <person name="Magalhaes I.L.F."/>
            <person name="Oliveira U."/>
            <person name="Santos F.R."/>
            <person name="Vidigal T.H.D.A."/>
            <person name="Brescovit A.D."/>
            <person name="Santos A.J."/>
        </authorList>
    </citation>
    <scope>NUCLEOTIDE SEQUENCE</scope>
    <source>
        <tissue evidence="1">Shoot tissue taken approximately 20 cm above the soil surface</tissue>
    </source>
</reference>
<name>A0A0A8YVB8_ARUDO</name>
<dbReference type="EMBL" id="GBRH01267359">
    <property type="protein sequence ID" value="JAD30536.1"/>
    <property type="molecule type" value="Transcribed_RNA"/>
</dbReference>
<organism evidence="1">
    <name type="scientific">Arundo donax</name>
    <name type="common">Giant reed</name>
    <name type="synonym">Donax arundinaceus</name>
    <dbReference type="NCBI Taxonomy" id="35708"/>
    <lineage>
        <taxon>Eukaryota</taxon>
        <taxon>Viridiplantae</taxon>
        <taxon>Streptophyta</taxon>
        <taxon>Embryophyta</taxon>
        <taxon>Tracheophyta</taxon>
        <taxon>Spermatophyta</taxon>
        <taxon>Magnoliopsida</taxon>
        <taxon>Liliopsida</taxon>
        <taxon>Poales</taxon>
        <taxon>Poaceae</taxon>
        <taxon>PACMAD clade</taxon>
        <taxon>Arundinoideae</taxon>
        <taxon>Arundineae</taxon>
        <taxon>Arundo</taxon>
    </lineage>
</organism>